<dbReference type="RefSeq" id="WP_184720508.1">
    <property type="nucleotide sequence ID" value="NZ_JACHJP010000008.1"/>
</dbReference>
<evidence type="ECO:0000256" key="2">
    <source>
        <dbReference type="ARBA" id="ARBA00023125"/>
    </source>
</evidence>
<proteinExistence type="predicted"/>
<evidence type="ECO:0000313" key="6">
    <source>
        <dbReference type="EMBL" id="MBB4918835.1"/>
    </source>
</evidence>
<evidence type="ECO:0000313" key="7">
    <source>
        <dbReference type="Proteomes" id="UP000552644"/>
    </source>
</evidence>
<organism evidence="6 7">
    <name type="scientific">Streptosporangium saharense</name>
    <dbReference type="NCBI Taxonomy" id="1706840"/>
    <lineage>
        <taxon>Bacteria</taxon>
        <taxon>Bacillati</taxon>
        <taxon>Actinomycetota</taxon>
        <taxon>Actinomycetes</taxon>
        <taxon>Streptosporangiales</taxon>
        <taxon>Streptosporangiaceae</taxon>
        <taxon>Streptosporangium</taxon>
    </lineage>
</organism>
<dbReference type="GO" id="GO:0003700">
    <property type="term" value="F:DNA-binding transcription factor activity"/>
    <property type="evidence" value="ECO:0007669"/>
    <property type="project" value="TreeGrafter"/>
</dbReference>
<accession>A0A7W7QSA2</accession>
<evidence type="ECO:0000259" key="5">
    <source>
        <dbReference type="PROSITE" id="PS50977"/>
    </source>
</evidence>
<dbReference type="InterPro" id="IPR009057">
    <property type="entry name" value="Homeodomain-like_sf"/>
</dbReference>
<dbReference type="Pfam" id="PF00440">
    <property type="entry name" value="TetR_N"/>
    <property type="match status" value="1"/>
</dbReference>
<gene>
    <name evidence="6" type="ORF">FHS44_005971</name>
</gene>
<dbReference type="SUPFAM" id="SSF48498">
    <property type="entry name" value="Tetracyclin repressor-like, C-terminal domain"/>
    <property type="match status" value="1"/>
</dbReference>
<dbReference type="InterPro" id="IPR001647">
    <property type="entry name" value="HTH_TetR"/>
</dbReference>
<reference evidence="6 7" key="1">
    <citation type="submission" date="2020-08" db="EMBL/GenBank/DDBJ databases">
        <title>Genomic Encyclopedia of Type Strains, Phase III (KMG-III): the genomes of soil and plant-associated and newly described type strains.</title>
        <authorList>
            <person name="Whitman W."/>
        </authorList>
    </citation>
    <scope>NUCLEOTIDE SEQUENCE [LARGE SCALE GENOMIC DNA]</scope>
    <source>
        <strain evidence="6 7">CECT 8840</strain>
    </source>
</reference>
<keyword evidence="1" id="KW-0805">Transcription regulation</keyword>
<dbReference type="GO" id="GO:0000976">
    <property type="term" value="F:transcription cis-regulatory region binding"/>
    <property type="evidence" value="ECO:0007669"/>
    <property type="project" value="TreeGrafter"/>
</dbReference>
<dbReference type="SUPFAM" id="SSF46689">
    <property type="entry name" value="Homeodomain-like"/>
    <property type="match status" value="1"/>
</dbReference>
<keyword evidence="2 4" id="KW-0238">DNA-binding</keyword>
<dbReference type="InterPro" id="IPR025996">
    <property type="entry name" value="MT1864/Rv1816-like_C"/>
</dbReference>
<dbReference type="PROSITE" id="PS50977">
    <property type="entry name" value="HTH_TETR_2"/>
    <property type="match status" value="1"/>
</dbReference>
<feature type="domain" description="HTH tetR-type" evidence="5">
    <location>
        <begin position="17"/>
        <end position="76"/>
    </location>
</feature>
<sequence length="241" mass="26247">MSEAPVRRGSLRERKRAATIEEIKSVAIDQLAADSGQMTLRGVAREVGLTVQSLYNYFPSREDLITALVADAHNALADAVQTAAREQRELPASERLVRVALAYRRWAVEHRARFLLIYGTPVPGYRAPEEGPTTEAARRLGATLVEVVFGDWSAAELGGVRRPGEDDRPIPALVTAAELLSPGMPPAALGLGLDLWGRIHGPVMLEILGHLPWLGPDAEANYRDTVIRAAADVQRVREHGV</sequence>
<dbReference type="Pfam" id="PF13305">
    <property type="entry name" value="TetR_C_33"/>
    <property type="match status" value="1"/>
</dbReference>
<comment type="caution">
    <text evidence="6">The sequence shown here is derived from an EMBL/GenBank/DDBJ whole genome shotgun (WGS) entry which is preliminary data.</text>
</comment>
<protein>
    <submittedName>
        <fullName evidence="6">AcrR family transcriptional regulator</fullName>
    </submittedName>
</protein>
<keyword evidence="3" id="KW-0804">Transcription</keyword>
<dbReference type="Proteomes" id="UP000552644">
    <property type="component" value="Unassembled WGS sequence"/>
</dbReference>
<keyword evidence="7" id="KW-1185">Reference proteome</keyword>
<dbReference type="Gene3D" id="1.10.357.10">
    <property type="entry name" value="Tetracycline Repressor, domain 2"/>
    <property type="match status" value="1"/>
</dbReference>
<dbReference type="InterPro" id="IPR050109">
    <property type="entry name" value="HTH-type_TetR-like_transc_reg"/>
</dbReference>
<dbReference type="InterPro" id="IPR036271">
    <property type="entry name" value="Tet_transcr_reg_TetR-rel_C_sf"/>
</dbReference>
<evidence type="ECO:0000256" key="3">
    <source>
        <dbReference type="ARBA" id="ARBA00023163"/>
    </source>
</evidence>
<name>A0A7W7QSA2_9ACTN</name>
<dbReference type="AlphaFoldDB" id="A0A7W7QSA2"/>
<evidence type="ECO:0000256" key="1">
    <source>
        <dbReference type="ARBA" id="ARBA00023015"/>
    </source>
</evidence>
<dbReference type="EMBL" id="JACHJP010000008">
    <property type="protein sequence ID" value="MBB4918835.1"/>
    <property type="molecule type" value="Genomic_DNA"/>
</dbReference>
<feature type="DNA-binding region" description="H-T-H motif" evidence="4">
    <location>
        <begin position="39"/>
        <end position="58"/>
    </location>
</feature>
<dbReference type="PANTHER" id="PTHR30055">
    <property type="entry name" value="HTH-TYPE TRANSCRIPTIONAL REGULATOR RUTR"/>
    <property type="match status" value="1"/>
</dbReference>
<dbReference type="PANTHER" id="PTHR30055:SF243">
    <property type="entry name" value="HTH-TYPE TRANSCRIPTIONAL REGULATOR RV1816"/>
    <property type="match status" value="1"/>
</dbReference>
<evidence type="ECO:0000256" key="4">
    <source>
        <dbReference type="PROSITE-ProRule" id="PRU00335"/>
    </source>
</evidence>